<evidence type="ECO:0000256" key="1">
    <source>
        <dbReference type="ARBA" id="ARBA00004236"/>
    </source>
</evidence>
<dbReference type="GO" id="GO:0016301">
    <property type="term" value="F:kinase activity"/>
    <property type="evidence" value="ECO:0007669"/>
    <property type="project" value="UniProtKB-KW"/>
</dbReference>
<dbReference type="SUPFAM" id="SSF52047">
    <property type="entry name" value="RNI-like"/>
    <property type="match status" value="1"/>
</dbReference>
<dbReference type="EMBL" id="EQ973818">
    <property type="protein sequence ID" value="EEF44844.1"/>
    <property type="molecule type" value="Genomic_DNA"/>
</dbReference>
<keyword evidence="12" id="KW-0808">Transferase</keyword>
<keyword evidence="5" id="KW-0812">Transmembrane</keyword>
<evidence type="ECO:0000256" key="4">
    <source>
        <dbReference type="ARBA" id="ARBA00022614"/>
    </source>
</evidence>
<dbReference type="AlphaFoldDB" id="B9RVB1"/>
<evidence type="ECO:0000256" key="5">
    <source>
        <dbReference type="ARBA" id="ARBA00022692"/>
    </source>
</evidence>
<keyword evidence="4" id="KW-0433">Leucine-rich repeat</keyword>
<dbReference type="GO" id="GO:0005886">
    <property type="term" value="C:plasma membrane"/>
    <property type="evidence" value="ECO:0000318"/>
    <property type="project" value="GO_Central"/>
</dbReference>
<evidence type="ECO:0000256" key="9">
    <source>
        <dbReference type="ARBA" id="ARBA00023136"/>
    </source>
</evidence>
<keyword evidence="8" id="KW-1133">Transmembrane helix</keyword>
<keyword evidence="7" id="KW-0677">Repeat</keyword>
<dbReference type="Proteomes" id="UP000008311">
    <property type="component" value="Unassembled WGS sequence"/>
</dbReference>
<feature type="chain" id="PRO_5002888730" evidence="11">
    <location>
        <begin position="17"/>
        <end position="480"/>
    </location>
</feature>
<dbReference type="Pfam" id="PF00560">
    <property type="entry name" value="LRR_1"/>
    <property type="match status" value="5"/>
</dbReference>
<comment type="similarity">
    <text evidence="2">Belongs to the RLP family.</text>
</comment>
<keyword evidence="6 11" id="KW-0732">Signal</keyword>
<evidence type="ECO:0000313" key="13">
    <source>
        <dbReference type="Proteomes" id="UP000008311"/>
    </source>
</evidence>
<evidence type="ECO:0000256" key="7">
    <source>
        <dbReference type="ARBA" id="ARBA00022737"/>
    </source>
</evidence>
<dbReference type="PANTHER" id="PTHR48062:SF52">
    <property type="entry name" value="RECEPTOR-LIKE PROTEIN 8-RELATED"/>
    <property type="match status" value="1"/>
</dbReference>
<organism evidence="12 13">
    <name type="scientific">Ricinus communis</name>
    <name type="common">Castor bean</name>
    <dbReference type="NCBI Taxonomy" id="3988"/>
    <lineage>
        <taxon>Eukaryota</taxon>
        <taxon>Viridiplantae</taxon>
        <taxon>Streptophyta</taxon>
        <taxon>Embryophyta</taxon>
        <taxon>Tracheophyta</taxon>
        <taxon>Spermatophyta</taxon>
        <taxon>Magnoliopsida</taxon>
        <taxon>eudicotyledons</taxon>
        <taxon>Gunneridae</taxon>
        <taxon>Pentapetalae</taxon>
        <taxon>rosids</taxon>
        <taxon>fabids</taxon>
        <taxon>Malpighiales</taxon>
        <taxon>Euphorbiaceae</taxon>
        <taxon>Acalyphoideae</taxon>
        <taxon>Acalypheae</taxon>
        <taxon>Ricinus</taxon>
    </lineage>
</organism>
<gene>
    <name evidence="12" type="ORF">RCOM_0901480</name>
</gene>
<evidence type="ECO:0000313" key="12">
    <source>
        <dbReference type="EMBL" id="EEF44844.1"/>
    </source>
</evidence>
<evidence type="ECO:0000256" key="10">
    <source>
        <dbReference type="ARBA" id="ARBA00037847"/>
    </source>
</evidence>
<dbReference type="GO" id="GO:0012505">
    <property type="term" value="C:endomembrane system"/>
    <property type="evidence" value="ECO:0007669"/>
    <property type="project" value="UniProtKB-SubCell"/>
</dbReference>
<evidence type="ECO:0000256" key="6">
    <source>
        <dbReference type="ARBA" id="ARBA00022729"/>
    </source>
</evidence>
<dbReference type="Gene3D" id="3.80.10.10">
    <property type="entry name" value="Ribonuclease Inhibitor"/>
    <property type="match status" value="4"/>
</dbReference>
<comment type="subcellular location">
    <subcellularLocation>
        <location evidence="1">Cell membrane</location>
    </subcellularLocation>
    <subcellularLocation>
        <location evidence="10">Endomembrane system</location>
        <topology evidence="10">Single-pass membrane protein</topology>
    </subcellularLocation>
</comment>
<keyword evidence="13" id="KW-1185">Reference proteome</keyword>
<dbReference type="InterPro" id="IPR001611">
    <property type="entry name" value="Leu-rich_rpt"/>
</dbReference>
<evidence type="ECO:0000256" key="8">
    <source>
        <dbReference type="ARBA" id="ARBA00022989"/>
    </source>
</evidence>
<evidence type="ECO:0000256" key="11">
    <source>
        <dbReference type="SAM" id="SignalP"/>
    </source>
</evidence>
<keyword evidence="12" id="KW-0418">Kinase</keyword>
<dbReference type="InterPro" id="IPR051502">
    <property type="entry name" value="RLP_Defense_Trigger"/>
</dbReference>
<dbReference type="InterPro" id="IPR032675">
    <property type="entry name" value="LRR_dom_sf"/>
</dbReference>
<accession>B9RVB1</accession>
<keyword evidence="3" id="KW-1003">Cell membrane</keyword>
<protein>
    <submittedName>
        <fullName evidence="12">Serine-threonine protein kinase, plant-type, putative</fullName>
    </submittedName>
</protein>
<dbReference type="eggNOG" id="KOG0619">
    <property type="taxonomic scope" value="Eukaryota"/>
</dbReference>
<keyword evidence="9" id="KW-0472">Membrane</keyword>
<name>B9RVB1_RICCO</name>
<sequence length="480" mass="55281">MDRFMVKCFLLGFIVSLQMNGHFGCFQEERLALLDFKASVLSNEDYNADLLLPSWTTTAVVGSDSHSKSLSELNKLEHLDLSWKYLDKEVFKVLMNSQPSNLYSCNLMLSQVHYLTQKLEELDLSQNSFLGTIPPCLSNLTSLRLLDLSAKKFSGKISSSMVAGLTSLQYIDLSHNQFEGVFSFSSFSNHSRLEVVQIVNDKDNFEVETEYLSWNSLFQLKVLLLPNCNLNKFSKIIPTFLFQRHELRVLNLAHNNLKGRIDWLLGKNTRLEFLSLRNNSFVDNQLYGKIQPNIGKIFPNGIYFNFSKNAFKGSIPSSIGDMLYLEQLDMSFNFSGEIPIEVVANLVRLQTLKLSVNFNLTWLEFLYLDNNQFTGSLSNVILRSSQLGVLDISNNNISGSISKWISNMTYLRTFAMRSNKPSGRFTSLRDSIQLRRFRPFLQPFDRINTFLLECENFMGVVFAREQVHRFNISTLRRWLY</sequence>
<evidence type="ECO:0000256" key="2">
    <source>
        <dbReference type="ARBA" id="ARBA00009592"/>
    </source>
</evidence>
<dbReference type="STRING" id="3988.B9RVB1"/>
<proteinExistence type="inferred from homology"/>
<feature type="signal peptide" evidence="11">
    <location>
        <begin position="1"/>
        <end position="16"/>
    </location>
</feature>
<evidence type="ECO:0000256" key="3">
    <source>
        <dbReference type="ARBA" id="ARBA00022475"/>
    </source>
</evidence>
<reference evidence="13" key="1">
    <citation type="journal article" date="2010" name="Nat. Biotechnol.">
        <title>Draft genome sequence of the oilseed species Ricinus communis.</title>
        <authorList>
            <person name="Chan A.P."/>
            <person name="Crabtree J."/>
            <person name="Zhao Q."/>
            <person name="Lorenzi H."/>
            <person name="Orvis J."/>
            <person name="Puiu D."/>
            <person name="Melake-Berhan A."/>
            <person name="Jones K.M."/>
            <person name="Redman J."/>
            <person name="Chen G."/>
            <person name="Cahoon E.B."/>
            <person name="Gedil M."/>
            <person name="Stanke M."/>
            <person name="Haas B.J."/>
            <person name="Wortman J.R."/>
            <person name="Fraser-Liggett C.M."/>
            <person name="Ravel J."/>
            <person name="Rabinowicz P.D."/>
        </authorList>
    </citation>
    <scope>NUCLEOTIDE SEQUENCE [LARGE SCALE GENOMIC DNA]</scope>
    <source>
        <strain evidence="13">cv. Hale</strain>
    </source>
</reference>
<dbReference type="InParanoid" id="B9RVB1"/>
<dbReference type="PANTHER" id="PTHR48062">
    <property type="entry name" value="RECEPTOR-LIKE PROTEIN 14"/>
    <property type="match status" value="1"/>
</dbReference>